<dbReference type="InterPro" id="IPR006091">
    <property type="entry name" value="Acyl-CoA_Oxase/DH_mid-dom"/>
</dbReference>
<dbReference type="FunFam" id="1.20.140.10:FF:000010">
    <property type="entry name" value="Acyl-coenzyme A oxidase"/>
    <property type="match status" value="1"/>
</dbReference>
<dbReference type="GO" id="GO:0005777">
    <property type="term" value="C:peroxisome"/>
    <property type="evidence" value="ECO:0007669"/>
    <property type="project" value="UniProtKB-SubCell"/>
</dbReference>
<dbReference type="Gene3D" id="1.20.140.10">
    <property type="entry name" value="Butyryl-CoA Dehydrogenase, subunit A, domain 3"/>
    <property type="match status" value="2"/>
</dbReference>
<organism evidence="14 15">
    <name type="scientific">Fasciola hepatica</name>
    <name type="common">Liver fluke</name>
    <dbReference type="NCBI Taxonomy" id="6192"/>
    <lineage>
        <taxon>Eukaryota</taxon>
        <taxon>Metazoa</taxon>
        <taxon>Spiralia</taxon>
        <taxon>Lophotrochozoa</taxon>
        <taxon>Platyhelminthes</taxon>
        <taxon>Trematoda</taxon>
        <taxon>Digenea</taxon>
        <taxon>Plagiorchiida</taxon>
        <taxon>Echinostomata</taxon>
        <taxon>Echinostomatoidea</taxon>
        <taxon>Fasciolidae</taxon>
        <taxon>Fasciola</taxon>
    </lineage>
</organism>
<evidence type="ECO:0000259" key="13">
    <source>
        <dbReference type="Pfam" id="PF22924"/>
    </source>
</evidence>
<name>A0A4E0RI01_FASHE</name>
<comment type="cofactor">
    <cofactor evidence="1">
        <name>FAD</name>
        <dbReference type="ChEBI" id="CHEBI:57692"/>
    </cofactor>
</comment>
<evidence type="ECO:0000256" key="8">
    <source>
        <dbReference type="ARBA" id="ARBA00023002"/>
    </source>
</evidence>
<comment type="similarity">
    <text evidence="3">Belongs to the acyl-CoA oxidase family.</text>
</comment>
<evidence type="ECO:0000313" key="15">
    <source>
        <dbReference type="Proteomes" id="UP000230066"/>
    </source>
</evidence>
<dbReference type="FunFam" id="2.40.110.10:FF:000005">
    <property type="entry name" value="Acyl-coenzyme A oxidase"/>
    <property type="match status" value="1"/>
</dbReference>
<dbReference type="GO" id="GO:0005504">
    <property type="term" value="F:fatty acid binding"/>
    <property type="evidence" value="ECO:0007669"/>
    <property type="project" value="TreeGrafter"/>
</dbReference>
<dbReference type="Pfam" id="PF01756">
    <property type="entry name" value="ACOX"/>
    <property type="match status" value="1"/>
</dbReference>
<evidence type="ECO:0000256" key="3">
    <source>
        <dbReference type="ARBA" id="ARBA00006288"/>
    </source>
</evidence>
<dbReference type="InterPro" id="IPR055060">
    <property type="entry name" value="ACOX_C_alpha1"/>
</dbReference>
<feature type="domain" description="Acyl-CoA oxidase C-terminal" evidence="11">
    <location>
        <begin position="389"/>
        <end position="511"/>
    </location>
</feature>
<evidence type="ECO:0000259" key="12">
    <source>
        <dbReference type="Pfam" id="PF02770"/>
    </source>
</evidence>
<keyword evidence="10" id="KW-0576">Peroxisome</keyword>
<feature type="domain" description="Acyl-CoA oxidase/dehydrogenase middle" evidence="12">
    <location>
        <begin position="40"/>
        <end position="148"/>
    </location>
</feature>
<dbReference type="InterPro" id="IPR012258">
    <property type="entry name" value="Acyl-CoA_oxidase"/>
</dbReference>
<dbReference type="InterPro" id="IPR009100">
    <property type="entry name" value="AcylCoA_DH/oxidase_NM_dom_sf"/>
</dbReference>
<dbReference type="GO" id="GO:0071949">
    <property type="term" value="F:FAD binding"/>
    <property type="evidence" value="ECO:0007669"/>
    <property type="project" value="InterPro"/>
</dbReference>
<dbReference type="InterPro" id="IPR036250">
    <property type="entry name" value="AcylCo_DH-like_C"/>
</dbReference>
<dbReference type="AlphaFoldDB" id="A0A4E0RI01"/>
<keyword evidence="8" id="KW-0560">Oxidoreductase</keyword>
<keyword evidence="6" id="KW-0274">FAD</keyword>
<keyword evidence="15" id="KW-1185">Reference proteome</keyword>
<evidence type="ECO:0000256" key="1">
    <source>
        <dbReference type="ARBA" id="ARBA00001974"/>
    </source>
</evidence>
<evidence type="ECO:0000256" key="7">
    <source>
        <dbReference type="ARBA" id="ARBA00022832"/>
    </source>
</evidence>
<dbReference type="EMBL" id="JXXN02004328">
    <property type="protein sequence ID" value="THD20677.1"/>
    <property type="molecule type" value="Genomic_DNA"/>
</dbReference>
<keyword evidence="5" id="KW-0285">Flavoprotein</keyword>
<dbReference type="GO" id="GO:0055088">
    <property type="term" value="P:lipid homeostasis"/>
    <property type="evidence" value="ECO:0007669"/>
    <property type="project" value="TreeGrafter"/>
</dbReference>
<dbReference type="Proteomes" id="UP000230066">
    <property type="component" value="Unassembled WGS sequence"/>
</dbReference>
<accession>A0A4E0RI01</accession>
<comment type="caution">
    <text evidence="14">The sequence shown here is derived from an EMBL/GenBank/DDBJ whole genome shotgun (WGS) entry which is preliminary data.</text>
</comment>
<evidence type="ECO:0000256" key="2">
    <source>
        <dbReference type="ARBA" id="ARBA00004275"/>
    </source>
</evidence>
<gene>
    <name evidence="14" type="ORF">D915_008442</name>
</gene>
<keyword evidence="7" id="KW-0276">Fatty acid metabolism</keyword>
<dbReference type="Pfam" id="PF02770">
    <property type="entry name" value="Acyl-CoA_dh_M"/>
    <property type="match status" value="1"/>
</dbReference>
<evidence type="ECO:0000313" key="14">
    <source>
        <dbReference type="EMBL" id="THD20677.1"/>
    </source>
</evidence>
<comment type="subcellular location">
    <subcellularLocation>
        <location evidence="2">Peroxisome</location>
    </subcellularLocation>
</comment>
<evidence type="ECO:0000256" key="5">
    <source>
        <dbReference type="ARBA" id="ARBA00022630"/>
    </source>
</evidence>
<evidence type="ECO:0000256" key="9">
    <source>
        <dbReference type="ARBA" id="ARBA00023098"/>
    </source>
</evidence>
<keyword evidence="9" id="KW-0443">Lipid metabolism</keyword>
<dbReference type="InterPro" id="IPR002655">
    <property type="entry name" value="Acyl-CoA_oxidase_C"/>
</dbReference>
<dbReference type="GO" id="GO:0003997">
    <property type="term" value="F:acyl-CoA oxidase activity"/>
    <property type="evidence" value="ECO:0007669"/>
    <property type="project" value="UniProtKB-EC"/>
</dbReference>
<dbReference type="EC" id="1.3.3.6" evidence="4"/>
<dbReference type="InterPro" id="IPR046373">
    <property type="entry name" value="Acyl-CoA_Oxase/DH_mid-dom_sf"/>
</dbReference>
<proteinExistence type="inferred from homology"/>
<protein>
    <recommendedName>
        <fullName evidence="4">acyl-CoA oxidase</fullName>
        <ecNumber evidence="4">1.3.3.6</ecNumber>
    </recommendedName>
</protein>
<evidence type="ECO:0000256" key="6">
    <source>
        <dbReference type="ARBA" id="ARBA00022827"/>
    </source>
</evidence>
<dbReference type="Gene3D" id="2.40.110.10">
    <property type="entry name" value="Butyryl-CoA Dehydrogenase, subunit A, domain 2"/>
    <property type="match status" value="1"/>
</dbReference>
<dbReference type="PANTHER" id="PTHR10909:SF382">
    <property type="entry name" value="ACYL-COENZYME A OXIDASE"/>
    <property type="match status" value="1"/>
</dbReference>
<dbReference type="GO" id="GO:0033540">
    <property type="term" value="P:fatty acid beta-oxidation using acyl-CoA oxidase"/>
    <property type="evidence" value="ECO:0007669"/>
    <property type="project" value="TreeGrafter"/>
</dbReference>
<evidence type="ECO:0000259" key="11">
    <source>
        <dbReference type="Pfam" id="PF01756"/>
    </source>
</evidence>
<dbReference type="PANTHER" id="PTHR10909">
    <property type="entry name" value="ELECTRON TRANSPORT OXIDOREDUCTASE"/>
    <property type="match status" value="1"/>
</dbReference>
<dbReference type="SUPFAM" id="SSF47203">
    <property type="entry name" value="Acyl-CoA dehydrogenase C-terminal domain-like"/>
    <property type="match status" value="2"/>
</dbReference>
<dbReference type="Pfam" id="PF22924">
    <property type="entry name" value="ACOX_C_alpha1"/>
    <property type="match status" value="1"/>
</dbReference>
<dbReference type="SUPFAM" id="SSF56645">
    <property type="entry name" value="Acyl-CoA dehydrogenase NM domain-like"/>
    <property type="match status" value="1"/>
</dbReference>
<feature type="domain" description="Acyl-CoA oxidase C-alpha1" evidence="13">
    <location>
        <begin position="188"/>
        <end position="338"/>
    </location>
</feature>
<reference evidence="14" key="1">
    <citation type="submission" date="2019-03" db="EMBL/GenBank/DDBJ databases">
        <title>Improved annotation for the trematode Fasciola hepatica.</title>
        <authorList>
            <person name="Choi Y.-J."/>
            <person name="Martin J."/>
            <person name="Mitreva M."/>
        </authorList>
    </citation>
    <scope>NUCLEOTIDE SEQUENCE [LARGE SCALE GENOMIC DNA]</scope>
</reference>
<sequence>MATKMTVQFNLFGGTLLKLGSATQHGAILGGVDTLEEVGCFGLTELGYGNNAVEMETTATYDACNQNFIINTPTVEACKYWITNGALHAHHCIVFAQLYIGAENHGIHAFIVPIRNRQLQVAPGVTIEEMGCKMGLNGVDNARLTFDCVRIPRINLLDRYSQVTPDGTFTTQLGDGLRGRFLKVADQLLSGRLCIASMCLGAAKASLTIACTYSTSRLVVGPSGKSDTPILEFQLQHGALLPLLAKTFAINFGLDFVKDEWARLSSQEFDNRTTVSTMCCALKALASWHLNRTVNICRERTGGQGYLACNRFGTYLGLAHAALTAEGDNVVLMQKVAKERLAELLTTGHGEIHDLGDSNFETTTELMNDLYFLHSLLEKREQYLFSAIAQITQSVSNRSLYHLWMMEIADLVQTAARAYAERLCSEQFANTINKIRADLNETTKESLSDLCRLYMLGSLAGPDSVEWAIMPASFSSYVRNEARCLSRKLSTDAPALCAAFNLTASMLRAPISGDWIEYNSKDGLSGEVIDWSPDIRGLT</sequence>
<evidence type="ECO:0000256" key="10">
    <source>
        <dbReference type="ARBA" id="ARBA00023140"/>
    </source>
</evidence>
<evidence type="ECO:0000256" key="4">
    <source>
        <dbReference type="ARBA" id="ARBA00012870"/>
    </source>
</evidence>